<evidence type="ECO:0000313" key="1">
    <source>
        <dbReference type="EMBL" id="GFJ91704.1"/>
    </source>
</evidence>
<evidence type="ECO:0000313" key="2">
    <source>
        <dbReference type="Proteomes" id="UP000482960"/>
    </source>
</evidence>
<name>A0A6V8L652_9ACTN</name>
<dbReference type="AlphaFoldDB" id="A0A6V8L652"/>
<proteinExistence type="predicted"/>
<dbReference type="EMBL" id="BLPG01000001">
    <property type="protein sequence ID" value="GFJ91704.1"/>
    <property type="molecule type" value="Genomic_DNA"/>
</dbReference>
<dbReference type="RefSeq" id="WP_173078728.1">
    <property type="nucleotide sequence ID" value="NZ_BAABJB010000004.1"/>
</dbReference>
<keyword evidence="2" id="KW-1185">Reference proteome</keyword>
<organism evidence="1 2">
    <name type="scientific">Phytohabitans rumicis</name>
    <dbReference type="NCBI Taxonomy" id="1076125"/>
    <lineage>
        <taxon>Bacteria</taxon>
        <taxon>Bacillati</taxon>
        <taxon>Actinomycetota</taxon>
        <taxon>Actinomycetes</taxon>
        <taxon>Micromonosporales</taxon>
        <taxon>Micromonosporaceae</taxon>
    </lineage>
</organism>
<gene>
    <name evidence="1" type="ORF">Prum_053460</name>
</gene>
<reference evidence="1 2" key="2">
    <citation type="submission" date="2020-03" db="EMBL/GenBank/DDBJ databases">
        <authorList>
            <person name="Ichikawa N."/>
            <person name="Kimura A."/>
            <person name="Kitahashi Y."/>
            <person name="Uohara A."/>
        </authorList>
    </citation>
    <scope>NUCLEOTIDE SEQUENCE [LARGE SCALE GENOMIC DNA]</scope>
    <source>
        <strain evidence="1 2">NBRC 108638</strain>
    </source>
</reference>
<protein>
    <submittedName>
        <fullName evidence="1">Uncharacterized protein</fullName>
    </submittedName>
</protein>
<accession>A0A6V8L652</accession>
<comment type="caution">
    <text evidence="1">The sequence shown here is derived from an EMBL/GenBank/DDBJ whole genome shotgun (WGS) entry which is preliminary data.</text>
</comment>
<dbReference type="Proteomes" id="UP000482960">
    <property type="component" value="Unassembled WGS sequence"/>
</dbReference>
<sequence length="253" mass="27296">MPVTIEQIQSAWSTLVKAPESARQLADQIAEQIATIDQGDQWAPAYKREAIAKWRQHGAESLAPMRRDVDQAAETLMTAATEGDRPTGSDTAQLLAETRAGRAWARLRPLLDSGRSWPSIVAEIERRGDRPGVDALLDELPAYLRTRTPASLDTAVDDQGEDDPAAVTERLQVAAVRVLGDREGRGRSARLRLHVAARHPLALAALDAADARVTGRTDGLGAAIATQYAERQAARIESMLTSSTEPTPEPAAI</sequence>
<reference evidence="1 2" key="1">
    <citation type="submission" date="2020-03" db="EMBL/GenBank/DDBJ databases">
        <title>Whole genome shotgun sequence of Phytohabitans rumicis NBRC 108638.</title>
        <authorList>
            <person name="Komaki H."/>
            <person name="Tamura T."/>
        </authorList>
    </citation>
    <scope>NUCLEOTIDE SEQUENCE [LARGE SCALE GENOMIC DNA]</scope>
    <source>
        <strain evidence="1 2">NBRC 108638</strain>
    </source>
</reference>